<name>A0ABY3CA19_9GAMM</name>
<accession>A0ABY3CA19</accession>
<keyword evidence="1" id="KW-0106">Calcium</keyword>
<dbReference type="PROSITE" id="PS00330">
    <property type="entry name" value="HEMOLYSIN_CALCIUM"/>
    <property type="match status" value="1"/>
</dbReference>
<organism evidence="2 3">
    <name type="scientific">Candidatus Methylobacter oryzae</name>
    <dbReference type="NCBI Taxonomy" id="2497749"/>
    <lineage>
        <taxon>Bacteria</taxon>
        <taxon>Pseudomonadati</taxon>
        <taxon>Pseudomonadota</taxon>
        <taxon>Gammaproteobacteria</taxon>
        <taxon>Methylococcales</taxon>
        <taxon>Methylococcaceae</taxon>
        <taxon>Methylobacter</taxon>
    </lineage>
</organism>
<evidence type="ECO:0000256" key="1">
    <source>
        <dbReference type="ARBA" id="ARBA00022837"/>
    </source>
</evidence>
<dbReference type="SUPFAM" id="SSF141072">
    <property type="entry name" value="CalX-like"/>
    <property type="match status" value="2"/>
</dbReference>
<dbReference type="InterPro" id="IPR018511">
    <property type="entry name" value="Hemolysin-typ_Ca-bd_CS"/>
</dbReference>
<gene>
    <name evidence="2" type="ORF">EKO24_011245</name>
</gene>
<comment type="caution">
    <text evidence="2">The sequence shown here is derived from an EMBL/GenBank/DDBJ whole genome shotgun (WGS) entry which is preliminary data.</text>
</comment>
<dbReference type="RefSeq" id="WP_127029440.1">
    <property type="nucleotide sequence ID" value="NZ_RYFG02000096.1"/>
</dbReference>
<dbReference type="Gene3D" id="2.60.40.2030">
    <property type="match status" value="1"/>
</dbReference>
<dbReference type="SUPFAM" id="SSF51120">
    <property type="entry name" value="beta-Roll"/>
    <property type="match status" value="1"/>
</dbReference>
<proteinExistence type="predicted"/>
<dbReference type="EMBL" id="RYFG02000096">
    <property type="protein sequence ID" value="TRW94631.1"/>
    <property type="molecule type" value="Genomic_DNA"/>
</dbReference>
<reference evidence="2 3" key="1">
    <citation type="journal article" date="2019" name="Antonie Van Leeuwenhoek">
        <title>Description of 'Ca. Methylobacter oryzae' KRF1, a novel species from the environmentally important Methylobacter clade 2.</title>
        <authorList>
            <person name="Khatri K."/>
            <person name="Mohite J.A."/>
            <person name="Pandit P.S."/>
            <person name="Bahulikar R."/>
            <person name="Rahalkar M.C."/>
        </authorList>
    </citation>
    <scope>NUCLEOTIDE SEQUENCE [LARGE SCALE GENOMIC DNA]</scope>
    <source>
        <strain evidence="2 3">KRF1</strain>
    </source>
</reference>
<dbReference type="Proteomes" id="UP000733744">
    <property type="component" value="Unassembled WGS sequence"/>
</dbReference>
<dbReference type="Gene3D" id="2.150.10.10">
    <property type="entry name" value="Serralysin-like metalloprotease, C-terminal"/>
    <property type="match status" value="1"/>
</dbReference>
<keyword evidence="3" id="KW-1185">Reference proteome</keyword>
<evidence type="ECO:0000313" key="2">
    <source>
        <dbReference type="EMBL" id="TRW94631.1"/>
    </source>
</evidence>
<dbReference type="InterPro" id="IPR038081">
    <property type="entry name" value="CalX-like_sf"/>
</dbReference>
<dbReference type="InterPro" id="IPR011049">
    <property type="entry name" value="Serralysin-like_metalloprot_C"/>
</dbReference>
<sequence length="883" mass="88028">MATIIGKNPLGKTETIIGSPDNDVIDGFGGIDYIDGGAGTDIVIFHSAKANFDITTINGVTRVVAKVLTDGATPPTILTTFYSSAAATTVDTLINVETVIFESPTTGIQETVSLPPTPSDVYFANYVLTASATTASENANIITYTVKTGTLDNPTISAGLKVNYTLSGTGITAADIVGGSLTGQVTITDGAGTFTVAIAADHLTEGAESMIVTLTSTSGATLAIAPALTISDTSLSPTYTLTAGSSSVNEGASITYSLATTDVTPGTVFNYTLSGSGITAADIVGGSLSGTVTVDASGTGKFTVALASDYLLEGAESMIATLTNTSGTKLADASAVSVKDTSSTPTYSLSTNFASASEGASITYNLATAGIAAGTVLNYTLSGSGITAADIVNGSLSGSVTVGSSGSGTFTVALASDHTTEGTESVFAVLTSASGVPLAVASSVDINDTSLTPAYTLSANSSSVNEGASVTYNLSTVGIDTGSVLNYTLSGLGITTADIVGGSLKGTVTINNGKGEFTVAAAADHVPEGTESMIATLTGADGTALAVAPSIVINDTSASAGSVSNPTYKLSASSSSVNEGGSVTYTLTTTGVVAGTVLDYSLGGLGIFSGDIVDGSVNGSVTVGAGGTGTFTVGVAADNFTEGAETMVAKINYKGALVASAAVNINDTSMALAGSAGSAISNGTSSADNFTGTAGNEFIDGGSGIDTLSYAANYSSFTVTANPAGYTTLTSNQFGTDNIKNIERIHFSDKWFANDISGNAGVAAKVIVAAFGAKSIDQYMALGLSLADSGKSLNDLCEIITNAKMIETISGDSSTKGYVNSLFTNIVGRAPNAIESMTYESMINNGSMTRLGLLEMAATTSLTQDIVNSLNIELLGIPYSPGF</sequence>
<protein>
    <submittedName>
        <fullName evidence="2">DUF4214 domain-containing protein</fullName>
    </submittedName>
</protein>
<dbReference type="Pfam" id="PF00353">
    <property type="entry name" value="HemolysinCabind"/>
    <property type="match status" value="2"/>
</dbReference>
<dbReference type="InterPro" id="IPR001343">
    <property type="entry name" value="Hemolysn_Ca-bd"/>
</dbReference>
<evidence type="ECO:0000313" key="3">
    <source>
        <dbReference type="Proteomes" id="UP000733744"/>
    </source>
</evidence>